<sequence>MSTGFPALDQGLGGGWPVGVLTELRAGRTGIGEMRLLLPVLAALSRTGRLIWVAPPYGPYAPALVAHDIALDHLIVVRPRTHKEALWAVSQGLLSPTVGAVVSWFGDIREQEFRALQRHAAQGGHWGFCFLPWGLAPQPSRLRLILESAPEGVRITLARKAGRPVAPLVVAL</sequence>
<dbReference type="SUPFAM" id="SSF52540">
    <property type="entry name" value="P-loop containing nucleoside triphosphate hydrolases"/>
    <property type="match status" value="1"/>
</dbReference>
<dbReference type="GO" id="GO:0051301">
    <property type="term" value="P:cell division"/>
    <property type="evidence" value="ECO:0007669"/>
    <property type="project" value="UniProtKB-KW"/>
</dbReference>
<keyword evidence="1" id="KW-0132">Cell division</keyword>
<accession>A0A368HHR5</accession>
<dbReference type="OrthoDB" id="9811176at2"/>
<protein>
    <submittedName>
        <fullName evidence="1">SOS cell division inhibitor SulA</fullName>
    </submittedName>
</protein>
<organism evidence="1 2">
    <name type="scientific">Acidiferrobacter thiooxydans</name>
    <dbReference type="NCBI Taxonomy" id="163359"/>
    <lineage>
        <taxon>Bacteria</taxon>
        <taxon>Pseudomonadati</taxon>
        <taxon>Pseudomonadota</taxon>
        <taxon>Gammaproteobacteria</taxon>
        <taxon>Acidiferrobacterales</taxon>
        <taxon>Acidiferrobacteraceae</taxon>
        <taxon>Acidiferrobacter</taxon>
    </lineage>
</organism>
<dbReference type="Proteomes" id="UP000253250">
    <property type="component" value="Unassembled WGS sequence"/>
</dbReference>
<gene>
    <name evidence="1" type="ORF">C4900_03870</name>
</gene>
<comment type="caution">
    <text evidence="1">The sequence shown here is derived from an EMBL/GenBank/DDBJ whole genome shotgun (WGS) entry which is preliminary data.</text>
</comment>
<dbReference type="RefSeq" id="WP_141689157.1">
    <property type="nucleotide sequence ID" value="NZ_CP080624.1"/>
</dbReference>
<dbReference type="InterPro" id="IPR027417">
    <property type="entry name" value="P-loop_NTPase"/>
</dbReference>
<reference evidence="1 2" key="1">
    <citation type="submission" date="2018-02" db="EMBL/GenBank/DDBJ databases">
        <title>Insights into the biology of acidophilic members of the Acidiferrobacteraceae family derived from comparative genomic analyses.</title>
        <authorList>
            <person name="Issotta F."/>
            <person name="Thyssen C."/>
            <person name="Mena C."/>
            <person name="Moya A."/>
            <person name="Bellenberg S."/>
            <person name="Sproer C."/>
            <person name="Covarrubias P.C."/>
            <person name="Sand W."/>
            <person name="Quatrini R."/>
            <person name="Vera M."/>
        </authorList>
    </citation>
    <scope>NUCLEOTIDE SEQUENCE [LARGE SCALE GENOMIC DNA]</scope>
    <source>
        <strain evidence="2">m-1</strain>
    </source>
</reference>
<dbReference type="EMBL" id="PSYR01000001">
    <property type="protein sequence ID" value="RCN58904.1"/>
    <property type="molecule type" value="Genomic_DNA"/>
</dbReference>
<evidence type="ECO:0000313" key="2">
    <source>
        <dbReference type="Proteomes" id="UP000253250"/>
    </source>
</evidence>
<name>A0A368HHR5_9GAMM</name>
<keyword evidence="1" id="KW-0131">Cell cycle</keyword>
<proteinExistence type="predicted"/>
<dbReference type="Gene3D" id="3.40.50.300">
    <property type="entry name" value="P-loop containing nucleotide triphosphate hydrolases"/>
    <property type="match status" value="1"/>
</dbReference>
<keyword evidence="2" id="KW-1185">Reference proteome</keyword>
<dbReference type="AlphaFoldDB" id="A0A368HHR5"/>
<evidence type="ECO:0000313" key="1">
    <source>
        <dbReference type="EMBL" id="RCN58904.1"/>
    </source>
</evidence>